<dbReference type="Proteomes" id="UP000075230">
    <property type="component" value="Unassembled WGS sequence"/>
</dbReference>
<dbReference type="GO" id="GO:0016787">
    <property type="term" value="F:hydrolase activity"/>
    <property type="evidence" value="ECO:0007669"/>
    <property type="project" value="UniProtKB-KW"/>
</dbReference>
<reference evidence="1 2" key="1">
    <citation type="journal article" date="2016" name="DNA Res.">
        <title>Genome sequence of Aspergillus luchuensis NBRC 4314.</title>
        <authorList>
            <person name="Yamada O."/>
            <person name="Machida M."/>
            <person name="Hosoyama A."/>
            <person name="Goto M."/>
            <person name="Takahashi T."/>
            <person name="Futagami T."/>
            <person name="Yamagata Y."/>
            <person name="Takeuchi M."/>
            <person name="Kobayashi T."/>
            <person name="Koike H."/>
            <person name="Abe K."/>
            <person name="Asai K."/>
            <person name="Arita M."/>
            <person name="Fujita N."/>
            <person name="Fukuda K."/>
            <person name="Higa K."/>
            <person name="Horikawa H."/>
            <person name="Ishikawa T."/>
            <person name="Jinno K."/>
            <person name="Kato Y."/>
            <person name="Kirimura K."/>
            <person name="Mizutani O."/>
            <person name="Nakasone K."/>
            <person name="Sano M."/>
            <person name="Shiraishi Y."/>
            <person name="Tsukahara M."/>
            <person name="Gomi K."/>
        </authorList>
    </citation>
    <scope>NUCLEOTIDE SEQUENCE [LARGE SCALE GENOMIC DNA]</scope>
    <source>
        <strain evidence="1 2">RIB 2604</strain>
    </source>
</reference>
<protein>
    <submittedName>
        <fullName evidence="1">HAD superfamily hydrolase</fullName>
    </submittedName>
</protein>
<keyword evidence="1" id="KW-0378">Hydrolase</keyword>
<comment type="caution">
    <text evidence="1">The sequence shown here is derived from an EMBL/GenBank/DDBJ whole genome shotgun (WGS) entry which is preliminary data.</text>
</comment>
<name>A0A146F6H8_ASPKA</name>
<sequence>MQRGVAVPCVHLGRRAGVDLVFLPELLPANLGISVEFRPPSVANTYEQWRDPE</sequence>
<reference evidence="2" key="2">
    <citation type="submission" date="2016-02" db="EMBL/GenBank/DDBJ databases">
        <title>Genome sequencing of Aspergillus luchuensis NBRC 4314.</title>
        <authorList>
            <person name="Yamada O."/>
        </authorList>
    </citation>
    <scope>NUCLEOTIDE SEQUENCE [LARGE SCALE GENOMIC DNA]</scope>
    <source>
        <strain evidence="2">RIB 2604</strain>
    </source>
</reference>
<accession>A0A146F6H8</accession>
<evidence type="ECO:0000313" key="2">
    <source>
        <dbReference type="Proteomes" id="UP000075230"/>
    </source>
</evidence>
<gene>
    <name evidence="1" type="ORF">RIB2604_01005360</name>
</gene>
<dbReference type="AlphaFoldDB" id="A0A146F6H8"/>
<proteinExistence type="predicted"/>
<evidence type="ECO:0000313" key="1">
    <source>
        <dbReference type="EMBL" id="GAT21645.1"/>
    </source>
</evidence>
<organism evidence="1 2">
    <name type="scientific">Aspergillus kawachii</name>
    <name type="common">White koji mold</name>
    <name type="synonym">Aspergillus awamori var. kawachi</name>
    <dbReference type="NCBI Taxonomy" id="1069201"/>
    <lineage>
        <taxon>Eukaryota</taxon>
        <taxon>Fungi</taxon>
        <taxon>Dikarya</taxon>
        <taxon>Ascomycota</taxon>
        <taxon>Pezizomycotina</taxon>
        <taxon>Eurotiomycetes</taxon>
        <taxon>Eurotiomycetidae</taxon>
        <taxon>Eurotiales</taxon>
        <taxon>Aspergillaceae</taxon>
        <taxon>Aspergillus</taxon>
        <taxon>Aspergillus subgen. Circumdati</taxon>
    </lineage>
</organism>
<dbReference type="EMBL" id="BCWF01000010">
    <property type="protein sequence ID" value="GAT21645.1"/>
    <property type="molecule type" value="Genomic_DNA"/>
</dbReference>